<dbReference type="AlphaFoldDB" id="A0A0F8XFB1"/>
<proteinExistence type="predicted"/>
<name>A0A0F8XFB1_9ZZZZ</name>
<evidence type="ECO:0000256" key="1">
    <source>
        <dbReference type="SAM" id="Phobius"/>
    </source>
</evidence>
<organism evidence="2">
    <name type="scientific">marine sediment metagenome</name>
    <dbReference type="NCBI Taxonomy" id="412755"/>
    <lineage>
        <taxon>unclassified sequences</taxon>
        <taxon>metagenomes</taxon>
        <taxon>ecological metagenomes</taxon>
    </lineage>
</organism>
<keyword evidence="1" id="KW-1133">Transmembrane helix</keyword>
<keyword evidence="1" id="KW-0812">Transmembrane</keyword>
<dbReference type="InterPro" id="IPR011604">
    <property type="entry name" value="PDDEXK-like_dom_sf"/>
</dbReference>
<sequence>MAEAFYWVLVILLILSLYGIDARRREKRRRFILKENMPRELSQARLIHSEHYISTLLPRKMHGTLDQLYRLTSGLHVLVDSKTRDKHQVYRKDIVQISIYRVILARNGLDMADYAFFRVVTPDGVEYIKRNLLTEEEAINEFDRTQALLDGKATPSNVKHKSMCARCPQQINCDDWQFLSRQISKETQ</sequence>
<dbReference type="EMBL" id="LAZR01063349">
    <property type="protein sequence ID" value="KKK59675.1"/>
    <property type="molecule type" value="Genomic_DNA"/>
</dbReference>
<accession>A0A0F8XFB1</accession>
<evidence type="ECO:0000313" key="2">
    <source>
        <dbReference type="EMBL" id="KKK59675.1"/>
    </source>
</evidence>
<feature type="transmembrane region" description="Helical" evidence="1">
    <location>
        <begin position="6"/>
        <end position="22"/>
    </location>
</feature>
<gene>
    <name evidence="2" type="ORF">LCGC14_3032010</name>
</gene>
<reference evidence="2" key="1">
    <citation type="journal article" date="2015" name="Nature">
        <title>Complex archaea that bridge the gap between prokaryotes and eukaryotes.</title>
        <authorList>
            <person name="Spang A."/>
            <person name="Saw J.H."/>
            <person name="Jorgensen S.L."/>
            <person name="Zaremba-Niedzwiedzka K."/>
            <person name="Martijn J."/>
            <person name="Lind A.E."/>
            <person name="van Eijk R."/>
            <person name="Schleper C."/>
            <person name="Guy L."/>
            <person name="Ettema T.J."/>
        </authorList>
    </citation>
    <scope>NUCLEOTIDE SEQUENCE</scope>
</reference>
<comment type="caution">
    <text evidence="2">The sequence shown here is derived from an EMBL/GenBank/DDBJ whole genome shotgun (WGS) entry which is preliminary data.</text>
</comment>
<dbReference type="Gene3D" id="3.90.320.10">
    <property type="match status" value="1"/>
</dbReference>
<evidence type="ECO:0008006" key="3">
    <source>
        <dbReference type="Google" id="ProtNLM"/>
    </source>
</evidence>
<protein>
    <recommendedName>
        <fullName evidence="3">DUF83 domain-containing protein</fullName>
    </recommendedName>
</protein>
<keyword evidence="1" id="KW-0472">Membrane</keyword>